<dbReference type="Gene3D" id="1.10.1200.10">
    <property type="entry name" value="ACP-like"/>
    <property type="match status" value="1"/>
</dbReference>
<dbReference type="InterPro" id="IPR044894">
    <property type="entry name" value="TubC_N_sf"/>
</dbReference>
<gene>
    <name evidence="6" type="ORF">WFZ86_18065</name>
</gene>
<dbReference type="InterPro" id="IPR020845">
    <property type="entry name" value="AMP-binding_CS"/>
</dbReference>
<feature type="domain" description="Carrier" evidence="5">
    <location>
        <begin position="1036"/>
        <end position="1110"/>
    </location>
</feature>
<dbReference type="InterPro" id="IPR000873">
    <property type="entry name" value="AMP-dep_synth/lig_dom"/>
</dbReference>
<evidence type="ECO:0000313" key="7">
    <source>
        <dbReference type="Proteomes" id="UP001468798"/>
    </source>
</evidence>
<dbReference type="InterPro" id="IPR009081">
    <property type="entry name" value="PP-bd_ACP"/>
</dbReference>
<dbReference type="Gene3D" id="3.30.300.30">
    <property type="match status" value="1"/>
</dbReference>
<dbReference type="InterPro" id="IPR025110">
    <property type="entry name" value="AMP-bd_C"/>
</dbReference>
<comment type="cofactor">
    <cofactor evidence="1">
        <name>pantetheine 4'-phosphate</name>
        <dbReference type="ChEBI" id="CHEBI:47942"/>
    </cofactor>
</comment>
<dbReference type="Gene3D" id="1.10.10.1830">
    <property type="entry name" value="Non-ribosomal peptide synthase, adenylation domain"/>
    <property type="match status" value="1"/>
</dbReference>
<dbReference type="InterPro" id="IPR006162">
    <property type="entry name" value="Ppantetheine_attach_site"/>
</dbReference>
<proteinExistence type="predicted"/>
<dbReference type="PANTHER" id="PTHR45527">
    <property type="entry name" value="NONRIBOSOMAL PEPTIDE SYNTHETASE"/>
    <property type="match status" value="1"/>
</dbReference>
<dbReference type="CDD" id="cd19534">
    <property type="entry name" value="E_NRPS"/>
    <property type="match status" value="1"/>
</dbReference>
<dbReference type="NCBIfam" id="TIGR01720">
    <property type="entry name" value="NRPS-para261"/>
    <property type="match status" value="1"/>
</dbReference>
<evidence type="ECO:0000313" key="6">
    <source>
        <dbReference type="EMBL" id="MEM0578415.1"/>
    </source>
</evidence>
<evidence type="ECO:0000256" key="4">
    <source>
        <dbReference type="ARBA" id="ARBA00022737"/>
    </source>
</evidence>
<dbReference type="NCBIfam" id="TIGR01733">
    <property type="entry name" value="AA-adenyl-dom"/>
    <property type="match status" value="1"/>
</dbReference>
<dbReference type="PANTHER" id="PTHR45527:SF1">
    <property type="entry name" value="FATTY ACID SYNTHASE"/>
    <property type="match status" value="1"/>
</dbReference>
<dbReference type="Gene3D" id="2.30.38.10">
    <property type="entry name" value="Luciferase, Domain 3"/>
    <property type="match status" value="1"/>
</dbReference>
<protein>
    <submittedName>
        <fullName evidence="6">Amino acid adenylation domain-containing protein</fullName>
    </submittedName>
</protein>
<dbReference type="Gene3D" id="3.40.50.980">
    <property type="match status" value="2"/>
</dbReference>
<dbReference type="InterPro" id="IPR045851">
    <property type="entry name" value="AMP-bd_C_sf"/>
</dbReference>
<accession>A0ABU9NSU0</accession>
<comment type="caution">
    <text evidence="6">The sequence shown here is derived from an EMBL/GenBank/DDBJ whole genome shotgun (WGS) entry which is preliminary data.</text>
</comment>
<dbReference type="SUPFAM" id="SSF47336">
    <property type="entry name" value="ACP-like"/>
    <property type="match status" value="1"/>
</dbReference>
<keyword evidence="3" id="KW-0597">Phosphoprotein</keyword>
<dbReference type="InterPro" id="IPR010060">
    <property type="entry name" value="NRPS_synth"/>
</dbReference>
<dbReference type="Pfam" id="PF00501">
    <property type="entry name" value="AMP-binding"/>
    <property type="match status" value="1"/>
</dbReference>
<evidence type="ECO:0000256" key="3">
    <source>
        <dbReference type="ARBA" id="ARBA00022553"/>
    </source>
</evidence>
<evidence type="ECO:0000256" key="1">
    <source>
        <dbReference type="ARBA" id="ARBA00001957"/>
    </source>
</evidence>
<reference evidence="6 7" key="1">
    <citation type="submission" date="2024-03" db="EMBL/GenBank/DDBJ databases">
        <title>Two novel species of the genus Flavobacterium exhibiting potentially degradation of complex polysaccharides.</title>
        <authorList>
            <person name="Lian X."/>
        </authorList>
    </citation>
    <scope>NUCLEOTIDE SEQUENCE [LARGE SCALE GENOMIC DNA]</scope>
    <source>
        <strain evidence="6 7">N6</strain>
    </source>
</reference>
<dbReference type="InterPro" id="IPR036736">
    <property type="entry name" value="ACP-like_sf"/>
</dbReference>
<organism evidence="6 7">
    <name type="scientific">Flavobacterium polysaccharolyticum</name>
    <dbReference type="NCBI Taxonomy" id="3133148"/>
    <lineage>
        <taxon>Bacteria</taxon>
        <taxon>Pseudomonadati</taxon>
        <taxon>Bacteroidota</taxon>
        <taxon>Flavobacteriia</taxon>
        <taxon>Flavobacteriales</taxon>
        <taxon>Flavobacteriaceae</taxon>
        <taxon>Flavobacterium</taxon>
    </lineage>
</organism>
<dbReference type="SUPFAM" id="SSF52777">
    <property type="entry name" value="CoA-dependent acyltransferases"/>
    <property type="match status" value="6"/>
</dbReference>
<dbReference type="Gene3D" id="3.30.559.30">
    <property type="entry name" value="Nonribosomal peptide synthetase, condensation domain"/>
    <property type="match status" value="3"/>
</dbReference>
<dbReference type="Proteomes" id="UP001468798">
    <property type="component" value="Unassembled WGS sequence"/>
</dbReference>
<dbReference type="PROSITE" id="PS00012">
    <property type="entry name" value="PHOSPHOPANTETHEINE"/>
    <property type="match status" value="1"/>
</dbReference>
<dbReference type="InterPro" id="IPR010071">
    <property type="entry name" value="AA_adenyl_dom"/>
</dbReference>
<dbReference type="InterPro" id="IPR023213">
    <property type="entry name" value="CAT-like_dom_sf"/>
</dbReference>
<keyword evidence="7" id="KW-1185">Reference proteome</keyword>
<evidence type="ECO:0000259" key="5">
    <source>
        <dbReference type="PROSITE" id="PS50075"/>
    </source>
</evidence>
<dbReference type="RefSeq" id="WP_342693233.1">
    <property type="nucleotide sequence ID" value="NZ_JBCGDP010000024.1"/>
</dbReference>
<name>A0ABU9NSU0_9FLAO</name>
<dbReference type="Pfam" id="PF00668">
    <property type="entry name" value="Condensation"/>
    <property type="match status" value="3"/>
</dbReference>
<dbReference type="CDD" id="cd05930">
    <property type="entry name" value="A_NRPS"/>
    <property type="match status" value="1"/>
</dbReference>
<dbReference type="InterPro" id="IPR001242">
    <property type="entry name" value="Condensation_dom"/>
</dbReference>
<keyword evidence="4" id="KW-0677">Repeat</keyword>
<sequence>MVNLLNEIYENNITVTLDGTDLKLGFKDEVIDEVLITKIKENKQEIVSYLTKYGSSNKHNCIPKVESQESYEVSFSQLRMLSSILIDTETKGFNYAIPNSINLKEEINVANLKRAVFSTIERHESLRTVFRINEEGQIRQHILGKEAIGFNVDFFDFRNLDKGREQIQQITKDDIEKPFDIGQGPLIRVKLFQLQDREFVFYCNIHHVISDSWSLDILFKDIFAFYTSFETGVPNQLSELKIQYKDYAAWQNEQLSKGLFKSQEAYFKETFSGELPVINFTNNKNRPAVTTVNGFALKSYLSKEATARFKKLCSDKKGSVFMGLLAVWNVLLHKYTNSTDIIIGTAVGGRDHADLKEQIGCYINSLPLRNQLNPEQTFSSFFDTVKENTLSALDCQFYPFDHLLKLINYNRDMSRSPLFDVMILLQNAVENNHNHQISEEQIKEIRRLGETSVLTDLDINFIEEGDYLACHLVYNADVFESEYVTALLIHFKQLLERIILHPNTPIQDIDYLSINEREELLLDFNDITLDYSPEETLLSLFEKQVKETPDALALFVGKKKFTYKELDEASADLARYIHKYYEIEKGKFVGIQLDRNEWNIISILAILKLGCAYVPIAPEMPNQVKEHIVADTQLELLVTTTSYMFDLEFYTGALMAVDIVFDASDCDPIKVEITPADLAYVIYTSGSTGLPKGVMIEHGQIINTILSQIDYFKLDKNNRGLQFAPFSFDASVWETFMILLSGGSLYMASEEQRKDAETLTAFIKKSNINIATLPPSYIALVDIDDLKGLEILITAGEAPDYEILKPYFKYGTYYNAYGPTETSVCGTIFKMPEGNTLAYRNIPIGKPISNAKIYILDKYNNLVPTGVVGEICIGGTGVARGYLNREELTSQRFIDNPFEGSGKLYKTGDLGKWTKEGNILYEGRNDEQVKIRGYRIELSAIEQQLLANEDIQEAVVCVEKGYEESKELVAYIVASVPISAGNLRSFLSKILPEYMLPQKYVQLEQMPLTINGKIDKKALPALHSATVVEDNHAFVEATTSEEKLLVSVWEEVLKKEGVGIKDNFFSIGGDSIKSIQIVSKLKQYGYVLKAGDIISNPKLEDLVPLLQKSDQVLDQSEVEGDVVLTPIQEFFFSKVRNRIFNAPQYYNHTVLLQAEDEVDAGVLKNCIQQLVKHHDALRMVFPVENKERKQYNKNDKEDSYTIHFYDLRKDDDYLNNIKKIGIELQSSFNLENGPLVKIVHFKLKDGDRIGFIIHHLVIDGVSWRILLQDFADLYTHIKAGNQYILPYKTSSYQSWASELKEYAQKLKNTEELSYWQEVCLQQGSPLRPLEESEVYKLNCDSTTVMVLDKESTTLLQTSAHVLHNTQIDDVILTCLGLAIKDTLQKDQVIIQMEGHGREEIIDTIDISRTVGYFTSFYPFVLNVSKEEALENLLKVKEDLSKIPNKGIGYSALKFLNDDVELNTTFDLEYNYLGDFGYNVSSEKDAIFKYGTESLGGNSSSENHNNLGLSVVGMISSGELKMGIGYSSLLFEKEVMDKLSGNFKNHLVTLVNHLTILSESQAHISEDPEINTAADFELTPNQNFILGKTMSQGIIGPIVAPKFGSKKDFLKKFKSFIEIFPILRTQFYKEDDFVKQRMLPSSEVEIDFHQATTIDQEQFTSLLSKPFNVIGGALIKVLLIQDIENQANQNSCIYLSIHHALTDAFTNKFLIKNLRAFFNDKPLEKSHTLYYEFAIWQKAYLHTTEANEHRKYWLETLKDVVRKETTEDDPIGLQDCIQQTVWITGDSFIDFSKIISKTGLTSSAFFTALHQLILYRHTDKALQLILVQARELGAKDIESHKVLGVVNNFLPLPVLKSSDATESSYIKEVYNAYMEALMHQQIPYEVICEDIERMYEVSVKSEIGGLLNFIITENEKQLEFAATENKVTYSKNDFTQGVDLICNSYSNAVEVSISCSLEKYNNLFPKDFDFKKYLFELSQEMF</sequence>
<dbReference type="Pfam" id="PF00550">
    <property type="entry name" value="PP-binding"/>
    <property type="match status" value="1"/>
</dbReference>
<dbReference type="EMBL" id="JBCGDP010000024">
    <property type="protein sequence ID" value="MEM0578415.1"/>
    <property type="molecule type" value="Genomic_DNA"/>
</dbReference>
<dbReference type="CDD" id="cd19531">
    <property type="entry name" value="LCL_NRPS-like"/>
    <property type="match status" value="1"/>
</dbReference>
<evidence type="ECO:0000256" key="2">
    <source>
        <dbReference type="ARBA" id="ARBA00022450"/>
    </source>
</evidence>
<dbReference type="PROSITE" id="PS00455">
    <property type="entry name" value="AMP_BINDING"/>
    <property type="match status" value="1"/>
</dbReference>
<dbReference type="Gene3D" id="3.30.559.10">
    <property type="entry name" value="Chloramphenicol acetyltransferase-like domain"/>
    <property type="match status" value="3"/>
</dbReference>
<dbReference type="PROSITE" id="PS50075">
    <property type="entry name" value="CARRIER"/>
    <property type="match status" value="1"/>
</dbReference>
<dbReference type="SUPFAM" id="SSF56801">
    <property type="entry name" value="Acetyl-CoA synthetase-like"/>
    <property type="match status" value="1"/>
</dbReference>
<dbReference type="Pfam" id="PF13193">
    <property type="entry name" value="AMP-binding_C"/>
    <property type="match status" value="1"/>
</dbReference>
<keyword evidence="2" id="KW-0596">Phosphopantetheine</keyword>